<name>A0AA40HRX1_CNENI</name>
<feature type="region of interest" description="Disordered" evidence="1">
    <location>
        <begin position="1"/>
        <end position="271"/>
    </location>
</feature>
<sequence length="518" mass="59826">MVRETRSNSKIQEREQKSRVDWKRTKRSSISQLVDSDEDLESEDGESEEERDSDESIDSDEELASNKGLESNKKPEDESELKLVKVESEGNNCEHLIDTGSSSTNEREKNKSNQSSSDSPDQEKHSSQEDADPNKHPEQIIEEDLEEENVKRGKRRRNSSVMSDSDERGDSDDSDVAVRKVGVKRPRRVVEDECSSAELEQNQPEKTSAARKREQLQKLKELSKQRSHQRRTSSRDFEDSERESCPSSDENDEDKEEEEVDESDEDGDNYIIDDFVVPDEEGDEENESQRGEQLATSQLKSNSLYSFSDHYTHFERVVKALLINALDESFLGTLYDGTRQKSYAQDMLTSLHYLDNRFVQPPLKSLVKQLNYIFCFQERVGSYSDVSIYPKNAKDCSCQACGLAAPLCIFSELIREGFCQGCVETSNFMGREKIEFFIGRICANRTRVYHNLKHFKFKLYQECCSMVNTEEVENEQVKETVERIFSQLKENGWIKEKYGLLQTYLNDADYFQDEKFAL</sequence>
<dbReference type="Pfam" id="PF13926">
    <property type="entry name" value="DUF4211"/>
    <property type="match status" value="1"/>
</dbReference>
<dbReference type="Pfam" id="PF13846">
    <property type="entry name" value="DUF4196"/>
    <property type="match status" value="1"/>
</dbReference>
<proteinExistence type="predicted"/>
<dbReference type="GO" id="GO:0005634">
    <property type="term" value="C:nucleus"/>
    <property type="evidence" value="ECO:0007669"/>
    <property type="project" value="TreeGrafter"/>
</dbReference>
<organism evidence="4 5">
    <name type="scientific">Cnephaeus nilssonii</name>
    <name type="common">Northern bat</name>
    <name type="synonym">Eptesicus nilssonii</name>
    <dbReference type="NCBI Taxonomy" id="3371016"/>
    <lineage>
        <taxon>Eukaryota</taxon>
        <taxon>Metazoa</taxon>
        <taxon>Chordata</taxon>
        <taxon>Craniata</taxon>
        <taxon>Vertebrata</taxon>
        <taxon>Euteleostomi</taxon>
        <taxon>Mammalia</taxon>
        <taxon>Eutheria</taxon>
        <taxon>Laurasiatheria</taxon>
        <taxon>Chiroptera</taxon>
        <taxon>Yangochiroptera</taxon>
        <taxon>Vespertilionidae</taxon>
        <taxon>Cnephaeus</taxon>
    </lineage>
</organism>
<reference evidence="4" key="1">
    <citation type="submission" date="2023-06" db="EMBL/GenBank/DDBJ databases">
        <title>Reference genome for the Northern bat (Eptesicus nilssonii), a most northern bat species.</title>
        <authorList>
            <person name="Laine V.N."/>
            <person name="Pulliainen A.T."/>
            <person name="Lilley T.M."/>
        </authorList>
    </citation>
    <scope>NUCLEOTIDE SEQUENCE</scope>
    <source>
        <strain evidence="4">BLF_Eptnil</strain>
        <tissue evidence="4">Kidney</tissue>
    </source>
</reference>
<dbReference type="EMBL" id="JAULJE010000013">
    <property type="protein sequence ID" value="KAK1336250.1"/>
    <property type="molecule type" value="Genomic_DNA"/>
</dbReference>
<evidence type="ECO:0008006" key="6">
    <source>
        <dbReference type="Google" id="ProtNLM"/>
    </source>
</evidence>
<feature type="compositionally biased region" description="Basic and acidic residues" evidence="1">
    <location>
        <begin position="70"/>
        <end position="88"/>
    </location>
</feature>
<dbReference type="AlphaFoldDB" id="A0AA40HRX1"/>
<feature type="compositionally biased region" description="Basic and acidic residues" evidence="1">
    <location>
        <begin position="211"/>
        <end position="224"/>
    </location>
</feature>
<comment type="caution">
    <text evidence="4">The sequence shown here is derived from an EMBL/GenBank/DDBJ whole genome shotgun (WGS) entry which is preliminary data.</text>
</comment>
<evidence type="ECO:0000256" key="1">
    <source>
        <dbReference type="SAM" id="MobiDB-lite"/>
    </source>
</evidence>
<dbReference type="InterPro" id="IPR025244">
    <property type="entry name" value="CCDC82"/>
</dbReference>
<feature type="compositionally biased region" description="Basic and acidic residues" evidence="1">
    <location>
        <begin position="121"/>
        <end position="139"/>
    </location>
</feature>
<evidence type="ECO:0000313" key="5">
    <source>
        <dbReference type="Proteomes" id="UP001177744"/>
    </source>
</evidence>
<feature type="compositionally biased region" description="Basic and acidic residues" evidence="1">
    <location>
        <begin position="1"/>
        <end position="23"/>
    </location>
</feature>
<accession>A0AA40HRX1</accession>
<feature type="compositionally biased region" description="Acidic residues" evidence="1">
    <location>
        <begin position="35"/>
        <end position="63"/>
    </location>
</feature>
<feature type="compositionally biased region" description="Acidic residues" evidence="1">
    <location>
        <begin position="249"/>
        <end position="268"/>
    </location>
</feature>
<evidence type="ECO:0000259" key="3">
    <source>
        <dbReference type="Pfam" id="PF13926"/>
    </source>
</evidence>
<keyword evidence="5" id="KW-1185">Reference proteome</keyword>
<feature type="domain" description="DUF4211" evidence="3">
    <location>
        <begin position="274"/>
        <end position="408"/>
    </location>
</feature>
<dbReference type="InterPro" id="IPR025451">
    <property type="entry name" value="DUF4211"/>
</dbReference>
<gene>
    <name evidence="4" type="ORF">QTO34_004055</name>
</gene>
<dbReference type="Proteomes" id="UP001177744">
    <property type="component" value="Unassembled WGS sequence"/>
</dbReference>
<evidence type="ECO:0000313" key="4">
    <source>
        <dbReference type="EMBL" id="KAK1336250.1"/>
    </source>
</evidence>
<evidence type="ECO:0000259" key="2">
    <source>
        <dbReference type="Pfam" id="PF13846"/>
    </source>
</evidence>
<dbReference type="PANTHER" id="PTHR14689:SF0">
    <property type="entry name" value="COILED-COIL DOMAIN-CONTAINING PROTEIN 82"/>
    <property type="match status" value="1"/>
</dbReference>
<feature type="domain" description="Coiled-coil" evidence="2">
    <location>
        <begin position="98"/>
        <end position="212"/>
    </location>
</feature>
<dbReference type="PANTHER" id="PTHR14689">
    <property type="entry name" value="PHORBOL-ESTER_DAG-TYPE DOMAIN-CONTAINING PROTEIN"/>
    <property type="match status" value="1"/>
</dbReference>
<protein>
    <recommendedName>
        <fullName evidence="6">Coiled-coil domain-containing protein 82</fullName>
    </recommendedName>
</protein>